<keyword evidence="7" id="KW-1006">Bacterial flagellum protein export</keyword>
<dbReference type="EMBL" id="CABPST010000019">
    <property type="protein sequence ID" value="VVE90695.1"/>
    <property type="molecule type" value="Genomic_DNA"/>
</dbReference>
<keyword evidence="6" id="KW-0653">Protein transport</keyword>
<dbReference type="GO" id="GO:0005829">
    <property type="term" value="C:cytosol"/>
    <property type="evidence" value="ECO:0007669"/>
    <property type="project" value="TreeGrafter"/>
</dbReference>
<dbReference type="Proteomes" id="UP000382040">
    <property type="component" value="Unassembled WGS sequence"/>
</dbReference>
<comment type="similarity">
    <text evidence="2">Belongs to the FliH family.</text>
</comment>
<dbReference type="GO" id="GO:0044781">
    <property type="term" value="P:bacterial-type flagellum organization"/>
    <property type="evidence" value="ECO:0007669"/>
    <property type="project" value="UniProtKB-KW"/>
</dbReference>
<evidence type="ECO:0000256" key="8">
    <source>
        <dbReference type="SAM" id="MobiDB-lite"/>
    </source>
</evidence>
<dbReference type="RefSeq" id="WP_174978039.1">
    <property type="nucleotide sequence ID" value="NZ_CABPST010000019.1"/>
</dbReference>
<evidence type="ECO:0000313" key="10">
    <source>
        <dbReference type="EMBL" id="VVE90695.1"/>
    </source>
</evidence>
<dbReference type="Pfam" id="PF02108">
    <property type="entry name" value="FliH"/>
    <property type="match status" value="1"/>
</dbReference>
<feature type="region of interest" description="Disordered" evidence="8">
    <location>
        <begin position="28"/>
        <end position="50"/>
    </location>
</feature>
<dbReference type="InterPro" id="IPR018035">
    <property type="entry name" value="Flagellar_FliH/T3SS_HrpE"/>
</dbReference>
<organism evidence="10 11">
    <name type="scientific">Pandoraea bronchicola</name>
    <dbReference type="NCBI Taxonomy" id="2508287"/>
    <lineage>
        <taxon>Bacteria</taxon>
        <taxon>Pseudomonadati</taxon>
        <taxon>Pseudomonadota</taxon>
        <taxon>Betaproteobacteria</taxon>
        <taxon>Burkholderiales</taxon>
        <taxon>Burkholderiaceae</taxon>
        <taxon>Pandoraea</taxon>
    </lineage>
</organism>
<evidence type="ECO:0000256" key="6">
    <source>
        <dbReference type="ARBA" id="ARBA00022927"/>
    </source>
</evidence>
<evidence type="ECO:0000256" key="7">
    <source>
        <dbReference type="ARBA" id="ARBA00023225"/>
    </source>
</evidence>
<feature type="domain" description="Flagellar assembly protein FliH/Type III secretion system HrpE" evidence="9">
    <location>
        <begin position="134"/>
        <end position="251"/>
    </location>
</feature>
<evidence type="ECO:0000256" key="3">
    <source>
        <dbReference type="ARBA" id="ARBA00016507"/>
    </source>
</evidence>
<evidence type="ECO:0000256" key="5">
    <source>
        <dbReference type="ARBA" id="ARBA00022795"/>
    </source>
</evidence>
<evidence type="ECO:0000256" key="2">
    <source>
        <dbReference type="ARBA" id="ARBA00006602"/>
    </source>
</evidence>
<feature type="compositionally biased region" description="Polar residues" evidence="8">
    <location>
        <begin position="37"/>
        <end position="49"/>
    </location>
</feature>
<evidence type="ECO:0000256" key="1">
    <source>
        <dbReference type="ARBA" id="ARBA00003041"/>
    </source>
</evidence>
<dbReference type="PANTHER" id="PTHR34982:SF1">
    <property type="entry name" value="FLAGELLAR ASSEMBLY PROTEIN FLIH"/>
    <property type="match status" value="1"/>
</dbReference>
<keyword evidence="5" id="KW-1005">Bacterial flagellum biogenesis</keyword>
<accession>A0A5E5C0D5</accession>
<dbReference type="GO" id="GO:0015031">
    <property type="term" value="P:protein transport"/>
    <property type="evidence" value="ECO:0007669"/>
    <property type="project" value="UniProtKB-KW"/>
</dbReference>
<keyword evidence="4" id="KW-0813">Transport</keyword>
<comment type="function">
    <text evidence="1">Needed for flagellar regrowth and assembly.</text>
</comment>
<keyword evidence="11" id="KW-1185">Reference proteome</keyword>
<sequence>MTLSRRPGTGHPDVLRDVALNAAPRVLTRRPTGSAAPAQTVSEAPQQQGYVDETPNAEFADGYEAGFTQGLTAGAAEGRQQGVVQGTAQGFEEGFAKGHADGHAAGEREGRDAGFAAGMQEARAQVDAQQAQWQEHASALVAQLQGERAAMREAAESDIVELVMTAICRIAGEGAINRDGARAMIRNAMQQASPARVMRVRVNPDDFGWLNAGAVPGDPVWLADSAVGLGGCIVETDAGTLDARLETQLEAVKNALRDVRAARAAGAAAGGRATQGPSHA</sequence>
<reference evidence="10 11" key="1">
    <citation type="submission" date="2019-08" db="EMBL/GenBank/DDBJ databases">
        <authorList>
            <person name="Peeters C."/>
        </authorList>
    </citation>
    <scope>NUCLEOTIDE SEQUENCE [LARGE SCALE GENOMIC DNA]</scope>
    <source>
        <strain evidence="10 11">LMG 20603</strain>
    </source>
</reference>
<protein>
    <recommendedName>
        <fullName evidence="3">Flagellar assembly protein FliH</fullName>
    </recommendedName>
</protein>
<evidence type="ECO:0000256" key="4">
    <source>
        <dbReference type="ARBA" id="ARBA00022448"/>
    </source>
</evidence>
<dbReference type="PANTHER" id="PTHR34982">
    <property type="entry name" value="YOP PROTEINS TRANSLOCATION PROTEIN L"/>
    <property type="match status" value="1"/>
</dbReference>
<evidence type="ECO:0000313" key="11">
    <source>
        <dbReference type="Proteomes" id="UP000382040"/>
    </source>
</evidence>
<gene>
    <name evidence="10" type="primary">yscL</name>
    <name evidence="10" type="ORF">PBR20603_04682</name>
</gene>
<dbReference type="InterPro" id="IPR051472">
    <property type="entry name" value="T3SS_Stator/FliH"/>
</dbReference>
<evidence type="ECO:0000259" key="9">
    <source>
        <dbReference type="Pfam" id="PF02108"/>
    </source>
</evidence>
<dbReference type="AlphaFoldDB" id="A0A5E5C0D5"/>
<proteinExistence type="inferred from homology"/>
<name>A0A5E5C0D5_9BURK</name>